<reference evidence="1" key="1">
    <citation type="submission" date="2020-02" db="EMBL/GenBank/DDBJ databases">
        <authorList>
            <person name="Meier V. D."/>
        </authorList>
    </citation>
    <scope>NUCLEOTIDE SEQUENCE</scope>
    <source>
        <strain evidence="1">AVDCRST_MAG96</strain>
    </source>
</reference>
<accession>A0A6J4RLT8</accession>
<name>A0A6J4RLT8_9BACT</name>
<sequence>MQYSNNTSCNLLLTSSKIRCYSTRDAKVFSTALNNKLL</sequence>
<protein>
    <submittedName>
        <fullName evidence="1">Uncharacterized protein</fullName>
    </submittedName>
</protein>
<dbReference type="EMBL" id="CADCVN010000185">
    <property type="protein sequence ID" value="CAA9472348.1"/>
    <property type="molecule type" value="Genomic_DNA"/>
</dbReference>
<proteinExistence type="predicted"/>
<gene>
    <name evidence="1" type="ORF">AVDCRST_MAG96-495</name>
</gene>
<organism evidence="1">
    <name type="scientific">uncultured Segetibacter sp</name>
    <dbReference type="NCBI Taxonomy" id="481133"/>
    <lineage>
        <taxon>Bacteria</taxon>
        <taxon>Pseudomonadati</taxon>
        <taxon>Bacteroidota</taxon>
        <taxon>Chitinophagia</taxon>
        <taxon>Chitinophagales</taxon>
        <taxon>Chitinophagaceae</taxon>
        <taxon>Segetibacter</taxon>
        <taxon>environmental samples</taxon>
    </lineage>
</organism>
<dbReference type="AlphaFoldDB" id="A0A6J4RLT8"/>
<evidence type="ECO:0000313" key="1">
    <source>
        <dbReference type="EMBL" id="CAA9472348.1"/>
    </source>
</evidence>